<feature type="non-terminal residue" evidence="2">
    <location>
        <position position="1"/>
    </location>
</feature>
<sequence>NMQEYYHVSHITQPFNYVFEYGLFFLIMIIFYSISDLSKLKLKHYGFPQHVTGNEKWTTDFIYPNHWKNGSIVEVSRKIGQDNQTHIIIPTSKIFYLLGYISMFLILSWMWEPVTKNIECVKKSSTPELY</sequence>
<organism evidence="2">
    <name type="scientific">Anthurium amnicola</name>
    <dbReference type="NCBI Taxonomy" id="1678845"/>
    <lineage>
        <taxon>Eukaryota</taxon>
        <taxon>Viridiplantae</taxon>
        <taxon>Streptophyta</taxon>
        <taxon>Embryophyta</taxon>
        <taxon>Tracheophyta</taxon>
        <taxon>Spermatophyta</taxon>
        <taxon>Magnoliopsida</taxon>
        <taxon>Liliopsida</taxon>
        <taxon>Araceae</taxon>
        <taxon>Pothoideae</taxon>
        <taxon>Potheae</taxon>
        <taxon>Anthurium</taxon>
    </lineage>
</organism>
<keyword evidence="1" id="KW-0812">Transmembrane</keyword>
<evidence type="ECO:0000256" key="1">
    <source>
        <dbReference type="SAM" id="Phobius"/>
    </source>
</evidence>
<protein>
    <submittedName>
        <fullName evidence="2">Cytokinin dehydrogenase 4</fullName>
    </submittedName>
</protein>
<dbReference type="AlphaFoldDB" id="A0A1D1YYM4"/>
<feature type="transmembrane region" description="Helical" evidence="1">
    <location>
        <begin position="94"/>
        <end position="111"/>
    </location>
</feature>
<evidence type="ECO:0000313" key="2">
    <source>
        <dbReference type="EMBL" id="JAT59747.1"/>
    </source>
</evidence>
<proteinExistence type="predicted"/>
<gene>
    <name evidence="2" type="primary">CKX4_0</name>
    <name evidence="2" type="ORF">g.150718</name>
</gene>
<keyword evidence="1" id="KW-0472">Membrane</keyword>
<feature type="transmembrane region" description="Helical" evidence="1">
    <location>
        <begin position="15"/>
        <end position="34"/>
    </location>
</feature>
<dbReference type="EMBL" id="GDJX01008189">
    <property type="protein sequence ID" value="JAT59747.1"/>
    <property type="molecule type" value="Transcribed_RNA"/>
</dbReference>
<name>A0A1D1YYM4_9ARAE</name>
<reference evidence="2" key="1">
    <citation type="submission" date="2015-07" db="EMBL/GenBank/DDBJ databases">
        <title>Transcriptome Assembly of Anthurium amnicola.</title>
        <authorList>
            <person name="Suzuki J."/>
        </authorList>
    </citation>
    <scope>NUCLEOTIDE SEQUENCE</scope>
</reference>
<accession>A0A1D1YYM4</accession>
<keyword evidence="1" id="KW-1133">Transmembrane helix</keyword>